<feature type="transmembrane region" description="Helical" evidence="6">
    <location>
        <begin position="12"/>
        <end position="29"/>
    </location>
</feature>
<evidence type="ECO:0000256" key="2">
    <source>
        <dbReference type="ARBA" id="ARBA00022475"/>
    </source>
</evidence>
<dbReference type="EMBL" id="WBMT01000042">
    <property type="protein sequence ID" value="KAB2337821.1"/>
    <property type="molecule type" value="Genomic_DNA"/>
</dbReference>
<dbReference type="Gene3D" id="1.20.1250.20">
    <property type="entry name" value="MFS general substrate transporter like domains"/>
    <property type="match status" value="1"/>
</dbReference>
<organism evidence="7 8">
    <name type="scientific">Actinomadura rudentiformis</name>
    <dbReference type="NCBI Taxonomy" id="359158"/>
    <lineage>
        <taxon>Bacteria</taxon>
        <taxon>Bacillati</taxon>
        <taxon>Actinomycetota</taxon>
        <taxon>Actinomycetes</taxon>
        <taxon>Streptosporangiales</taxon>
        <taxon>Thermomonosporaceae</taxon>
        <taxon>Actinomadura</taxon>
    </lineage>
</organism>
<keyword evidence="4 6" id="KW-1133">Transmembrane helix</keyword>
<dbReference type="SUPFAM" id="SSF103473">
    <property type="entry name" value="MFS general substrate transporter"/>
    <property type="match status" value="1"/>
</dbReference>
<protein>
    <submittedName>
        <fullName evidence="7">MFS transporter</fullName>
    </submittedName>
</protein>
<dbReference type="InterPro" id="IPR011701">
    <property type="entry name" value="MFS"/>
</dbReference>
<comment type="caution">
    <text evidence="7">The sequence shown here is derived from an EMBL/GenBank/DDBJ whole genome shotgun (WGS) entry which is preliminary data.</text>
</comment>
<dbReference type="Pfam" id="PF07690">
    <property type="entry name" value="MFS_1"/>
    <property type="match status" value="1"/>
</dbReference>
<evidence type="ECO:0000256" key="1">
    <source>
        <dbReference type="ARBA" id="ARBA00004651"/>
    </source>
</evidence>
<feature type="transmembrane region" description="Helical" evidence="6">
    <location>
        <begin position="370"/>
        <end position="389"/>
    </location>
</feature>
<keyword evidence="2" id="KW-1003">Cell membrane</keyword>
<gene>
    <name evidence="7" type="ORF">F8566_49395</name>
</gene>
<evidence type="ECO:0000313" key="7">
    <source>
        <dbReference type="EMBL" id="KAB2337821.1"/>
    </source>
</evidence>
<dbReference type="GO" id="GO:0022857">
    <property type="term" value="F:transmembrane transporter activity"/>
    <property type="evidence" value="ECO:0007669"/>
    <property type="project" value="InterPro"/>
</dbReference>
<feature type="transmembrane region" description="Helical" evidence="6">
    <location>
        <begin position="92"/>
        <end position="115"/>
    </location>
</feature>
<keyword evidence="5 6" id="KW-0472">Membrane</keyword>
<dbReference type="Proteomes" id="UP000468735">
    <property type="component" value="Unassembled WGS sequence"/>
</dbReference>
<name>A0A6H9YFN1_9ACTN</name>
<evidence type="ECO:0000256" key="5">
    <source>
        <dbReference type="ARBA" id="ARBA00023136"/>
    </source>
</evidence>
<evidence type="ECO:0000313" key="8">
    <source>
        <dbReference type="Proteomes" id="UP000468735"/>
    </source>
</evidence>
<dbReference type="PANTHER" id="PTHR23513">
    <property type="entry name" value="INTEGRAL MEMBRANE EFFLUX PROTEIN-RELATED"/>
    <property type="match status" value="1"/>
</dbReference>
<evidence type="ECO:0000256" key="3">
    <source>
        <dbReference type="ARBA" id="ARBA00022692"/>
    </source>
</evidence>
<dbReference type="InterPro" id="IPR036259">
    <property type="entry name" value="MFS_trans_sf"/>
</dbReference>
<keyword evidence="8" id="KW-1185">Reference proteome</keyword>
<keyword evidence="3 6" id="KW-0812">Transmembrane</keyword>
<dbReference type="AlphaFoldDB" id="A0A6H9YFN1"/>
<accession>A0A6H9YFN1</accession>
<feature type="transmembrane region" description="Helical" evidence="6">
    <location>
        <begin position="66"/>
        <end position="86"/>
    </location>
</feature>
<dbReference type="GO" id="GO:0005886">
    <property type="term" value="C:plasma membrane"/>
    <property type="evidence" value="ECO:0007669"/>
    <property type="project" value="UniProtKB-SubCell"/>
</dbReference>
<sequence>MEAAAVNSTGDALVAVALAGTLFFGLDVNQARGQVALYLLVTMAPFALVAPLIGPALDRMRHARRYAIAGTFVARGLLCWGMAGAVSNNDAVTFLPAAFGVLVLSKAFGVLRAAVTPRVLPDQITLVTANARASFAGLIAASIAAPVAAGLAVLIGPDWLLRIAMLVFLAGVIFSMRLPNHVDSPETAPAPAPEDSPPAQKRRWRTFPRVGPAVAEAMEANAILRAFSGFLILYLAFLLRQERFDQVSANVALGLLAAAAGAGGLAGTALGAWMKARAPRIIVFGTLAFVTAVTAVSAAFFGLVAALAVALAAGLGQSLGKLSLDAVVQREIGEEVRSSTFAVSETLHQLVWVIGGLLGLGMSIVADGRLALAIVAGVLSLAFGALLVHRTGGRPLRSRLSLDDASATPARRTS</sequence>
<feature type="transmembrane region" description="Helical" evidence="6">
    <location>
        <begin position="135"/>
        <end position="153"/>
    </location>
</feature>
<feature type="transmembrane region" description="Helical" evidence="6">
    <location>
        <begin position="35"/>
        <end position="54"/>
    </location>
</feature>
<proteinExistence type="predicted"/>
<reference evidence="7 8" key="1">
    <citation type="submission" date="2019-09" db="EMBL/GenBank/DDBJ databases">
        <title>Actinomadura physcomitrii sp. nov., a novel actinomycete isolated from moss [Physcomitrium sphaericum (Ludw) Fuernr].</title>
        <authorList>
            <person name="Zhuang X."/>
            <person name="Liu C."/>
        </authorList>
    </citation>
    <scope>NUCLEOTIDE SEQUENCE [LARGE SCALE GENOMIC DNA]</scope>
    <source>
        <strain evidence="7 8">HMC1</strain>
    </source>
</reference>
<feature type="transmembrane region" description="Helical" evidence="6">
    <location>
        <begin position="159"/>
        <end position="176"/>
    </location>
</feature>
<feature type="transmembrane region" description="Helical" evidence="6">
    <location>
        <begin position="281"/>
        <end position="314"/>
    </location>
</feature>
<dbReference type="PANTHER" id="PTHR23513:SF18">
    <property type="entry name" value="INTEGRAL MEMBRANE PROTEIN"/>
    <property type="match status" value="1"/>
</dbReference>
<feature type="transmembrane region" description="Helical" evidence="6">
    <location>
        <begin position="222"/>
        <end position="239"/>
    </location>
</feature>
<dbReference type="OrthoDB" id="5170137at2"/>
<feature type="transmembrane region" description="Helical" evidence="6">
    <location>
        <begin position="251"/>
        <end position="274"/>
    </location>
</feature>
<evidence type="ECO:0000256" key="4">
    <source>
        <dbReference type="ARBA" id="ARBA00022989"/>
    </source>
</evidence>
<comment type="subcellular location">
    <subcellularLocation>
        <location evidence="1">Cell membrane</location>
        <topology evidence="1">Multi-pass membrane protein</topology>
    </subcellularLocation>
</comment>
<evidence type="ECO:0000256" key="6">
    <source>
        <dbReference type="SAM" id="Phobius"/>
    </source>
</evidence>